<dbReference type="EMBL" id="JAAXLS010000010">
    <property type="protein sequence ID" value="NKQ54714.1"/>
    <property type="molecule type" value="Genomic_DNA"/>
</dbReference>
<comment type="caution">
    <text evidence="1">The sequence shown here is derived from an EMBL/GenBank/DDBJ whole genome shotgun (WGS) entry which is preliminary data.</text>
</comment>
<organism evidence="1 2">
    <name type="scientific">Amycolatopsis acididurans</name>
    <dbReference type="NCBI Taxonomy" id="2724524"/>
    <lineage>
        <taxon>Bacteria</taxon>
        <taxon>Bacillati</taxon>
        <taxon>Actinomycetota</taxon>
        <taxon>Actinomycetes</taxon>
        <taxon>Pseudonocardiales</taxon>
        <taxon>Pseudonocardiaceae</taxon>
        <taxon>Amycolatopsis</taxon>
    </lineage>
</organism>
<protein>
    <recommendedName>
        <fullName evidence="3">SRPBCC family protein</fullName>
    </recommendedName>
</protein>
<dbReference type="Proteomes" id="UP000715441">
    <property type="component" value="Unassembled WGS sequence"/>
</dbReference>
<gene>
    <name evidence="1" type="ORF">HFP15_17670</name>
</gene>
<name>A0ABX1J719_9PSEU</name>
<evidence type="ECO:0008006" key="3">
    <source>
        <dbReference type="Google" id="ProtNLM"/>
    </source>
</evidence>
<sequence>MTAEDVTLAPESSETRLRWTFAFETHPAPVPPLLLARPLLDRVTGNWTSGVDRAVRKGVRA</sequence>
<keyword evidence="2" id="KW-1185">Reference proteome</keyword>
<accession>A0ABX1J719</accession>
<evidence type="ECO:0000313" key="2">
    <source>
        <dbReference type="Proteomes" id="UP000715441"/>
    </source>
</evidence>
<dbReference type="RefSeq" id="WP_168516886.1">
    <property type="nucleotide sequence ID" value="NZ_JAAXLS010000010.1"/>
</dbReference>
<reference evidence="1 2" key="1">
    <citation type="submission" date="2020-04" db="EMBL/GenBank/DDBJ databases">
        <title>Novel species.</title>
        <authorList>
            <person name="Teo W.F.A."/>
            <person name="Lipun K."/>
            <person name="Srisuk N."/>
            <person name="Duangmal K."/>
        </authorList>
    </citation>
    <scope>NUCLEOTIDE SEQUENCE [LARGE SCALE GENOMIC DNA]</scope>
    <source>
        <strain evidence="1 2">K13G38</strain>
    </source>
</reference>
<evidence type="ECO:0000313" key="1">
    <source>
        <dbReference type="EMBL" id="NKQ54714.1"/>
    </source>
</evidence>
<proteinExistence type="predicted"/>